<evidence type="ECO:0000256" key="1">
    <source>
        <dbReference type="ARBA" id="ARBA00006525"/>
    </source>
</evidence>
<dbReference type="Pfam" id="PF02481">
    <property type="entry name" value="DNA_processg_A"/>
    <property type="match status" value="1"/>
</dbReference>
<evidence type="ECO:0000259" key="3">
    <source>
        <dbReference type="Pfam" id="PF17782"/>
    </source>
</evidence>
<organism evidence="4 5">
    <name type="scientific">Candidatus Buchananbacteria bacterium CG10_big_fil_rev_8_21_14_0_10_42_9</name>
    <dbReference type="NCBI Taxonomy" id="1974526"/>
    <lineage>
        <taxon>Bacteria</taxon>
        <taxon>Candidatus Buchananiibacteriota</taxon>
    </lineage>
</organism>
<dbReference type="Gene3D" id="1.10.10.10">
    <property type="entry name" value="Winged helix-like DNA-binding domain superfamily/Winged helix DNA-binding domain"/>
    <property type="match status" value="1"/>
</dbReference>
<comment type="caution">
    <text evidence="4">The sequence shown here is derived from an EMBL/GenBank/DDBJ whole genome shotgun (WGS) entry which is preliminary data.</text>
</comment>
<name>A0A2H0W3A5_9BACT</name>
<dbReference type="PANTHER" id="PTHR43022">
    <property type="entry name" value="PROTEIN SMF"/>
    <property type="match status" value="1"/>
</dbReference>
<dbReference type="AlphaFoldDB" id="A0A2H0W3A5"/>
<feature type="domain" description="DprA winged helix" evidence="3">
    <location>
        <begin position="307"/>
        <end position="350"/>
    </location>
</feature>
<accession>A0A2H0W3A5</accession>
<feature type="domain" description="Smf/DprA SLOG" evidence="2">
    <location>
        <begin position="80"/>
        <end position="289"/>
    </location>
</feature>
<comment type="similarity">
    <text evidence="1">Belongs to the DprA/Smf family.</text>
</comment>
<dbReference type="Gene3D" id="3.40.50.450">
    <property type="match status" value="1"/>
</dbReference>
<dbReference type="SUPFAM" id="SSF47781">
    <property type="entry name" value="RuvA domain 2-like"/>
    <property type="match status" value="1"/>
</dbReference>
<gene>
    <name evidence="4" type="primary">dprA</name>
    <name evidence="4" type="ORF">COT81_02810</name>
</gene>
<evidence type="ECO:0000313" key="5">
    <source>
        <dbReference type="Proteomes" id="UP000230935"/>
    </source>
</evidence>
<proteinExistence type="inferred from homology"/>
<dbReference type="InterPro" id="IPR003488">
    <property type="entry name" value="DprA"/>
</dbReference>
<reference evidence="5" key="1">
    <citation type="submission" date="2017-09" db="EMBL/GenBank/DDBJ databases">
        <title>Depth-based differentiation of microbial function through sediment-hosted aquifers and enrichment of novel symbionts in the deep terrestrial subsurface.</title>
        <authorList>
            <person name="Probst A.J."/>
            <person name="Ladd B."/>
            <person name="Jarett J.K."/>
            <person name="Geller-Mcgrath D.E."/>
            <person name="Sieber C.M.K."/>
            <person name="Emerson J.B."/>
            <person name="Anantharaman K."/>
            <person name="Thomas B.C."/>
            <person name="Malmstrom R."/>
            <person name="Stieglmeier M."/>
            <person name="Klingl A."/>
            <person name="Woyke T."/>
            <person name="Ryan C.M."/>
            <person name="Banfield J.F."/>
        </authorList>
    </citation>
    <scope>NUCLEOTIDE SEQUENCE [LARGE SCALE GENOMIC DNA]</scope>
</reference>
<sequence>MKDNELQYWLGFNALWSVGPTRFKALFNYFPTLETAWNANLSQLRQAGFSDKVAAKIVSERKNVNPAELLENLKKDELNVLTQKNPEFPSLLQGIYDPPMLLYYKGKLECVSKLCLAVVGPRKASNYGKNITQELIKDLAPYNITIVSGLALGIDAIAHQAALDTNLATIAVLGSGLNKIFPIHNQGIAQDIINSGGLILSEFEPEMHANKQTFPIRNRIISGLCSATLIVEAGAKSGALVTAECALDQGREVLSVPGNITSLQSHGTNKLIKDGATIVTNANDILNALNLTENKISSTNIPIAFSSESEKQIYELLIQQGMTVDTIIDTTKLDPAVVHATISTLELKGYTSNHE</sequence>
<dbReference type="NCBIfam" id="TIGR00732">
    <property type="entry name" value="dprA"/>
    <property type="match status" value="1"/>
</dbReference>
<dbReference type="InterPro" id="IPR057666">
    <property type="entry name" value="DrpA_SLOG"/>
</dbReference>
<dbReference type="InterPro" id="IPR036388">
    <property type="entry name" value="WH-like_DNA-bd_sf"/>
</dbReference>
<evidence type="ECO:0000313" key="4">
    <source>
        <dbReference type="EMBL" id="PIS05130.1"/>
    </source>
</evidence>
<dbReference type="InterPro" id="IPR041614">
    <property type="entry name" value="DprA_WH"/>
</dbReference>
<protein>
    <submittedName>
        <fullName evidence="4">DNA-protecting protein DprA</fullName>
    </submittedName>
</protein>
<dbReference type="SUPFAM" id="SSF102405">
    <property type="entry name" value="MCP/YpsA-like"/>
    <property type="match status" value="1"/>
</dbReference>
<dbReference type="GO" id="GO:0009294">
    <property type="term" value="P:DNA-mediated transformation"/>
    <property type="evidence" value="ECO:0007669"/>
    <property type="project" value="InterPro"/>
</dbReference>
<dbReference type="PANTHER" id="PTHR43022:SF1">
    <property type="entry name" value="PROTEIN SMF"/>
    <property type="match status" value="1"/>
</dbReference>
<dbReference type="InterPro" id="IPR010994">
    <property type="entry name" value="RuvA_2-like"/>
</dbReference>
<dbReference type="EMBL" id="PEZZ01000020">
    <property type="protein sequence ID" value="PIS05130.1"/>
    <property type="molecule type" value="Genomic_DNA"/>
</dbReference>
<dbReference type="Pfam" id="PF17782">
    <property type="entry name" value="WHD_DprA"/>
    <property type="match status" value="1"/>
</dbReference>
<dbReference type="Proteomes" id="UP000230935">
    <property type="component" value="Unassembled WGS sequence"/>
</dbReference>
<evidence type="ECO:0000259" key="2">
    <source>
        <dbReference type="Pfam" id="PF02481"/>
    </source>
</evidence>